<protein>
    <submittedName>
        <fullName evidence="1">Uncharacterized protein</fullName>
    </submittedName>
</protein>
<organism evidence="1 2">
    <name type="scientific">Paenibacillus jilunlii</name>
    <dbReference type="NCBI Taxonomy" id="682956"/>
    <lineage>
        <taxon>Bacteria</taxon>
        <taxon>Bacillati</taxon>
        <taxon>Bacillota</taxon>
        <taxon>Bacilli</taxon>
        <taxon>Bacillales</taxon>
        <taxon>Paenibacillaceae</taxon>
        <taxon>Paenibacillus</taxon>
    </lineage>
</organism>
<dbReference type="EMBL" id="FNGM01000013">
    <property type="protein sequence ID" value="SDM48232.1"/>
    <property type="molecule type" value="Genomic_DNA"/>
</dbReference>
<evidence type="ECO:0000313" key="2">
    <source>
        <dbReference type="Proteomes" id="UP000182783"/>
    </source>
</evidence>
<dbReference type="Proteomes" id="UP000182783">
    <property type="component" value="Unassembled WGS sequence"/>
</dbReference>
<reference evidence="1 2" key="1">
    <citation type="submission" date="2016-10" db="EMBL/GenBank/DDBJ databases">
        <authorList>
            <person name="de Groot N.N."/>
        </authorList>
    </citation>
    <scope>NUCLEOTIDE SEQUENCE [LARGE SCALE GENOMIC DNA]</scope>
    <source>
        <strain evidence="1 2">CGMCC 1.10239</strain>
    </source>
</reference>
<proteinExistence type="predicted"/>
<evidence type="ECO:0000313" key="1">
    <source>
        <dbReference type="EMBL" id="SDM48232.1"/>
    </source>
</evidence>
<name>A0A1G9TKT6_9BACL</name>
<sequence>MLIHMKENTDDEGCRLLKQKSTENPVHYRVFRTFAFWSKSTH</sequence>
<accession>A0A1G9TKT6</accession>
<gene>
    <name evidence="1" type="ORF">SAMN05216191_11388</name>
</gene>
<dbReference type="AlphaFoldDB" id="A0A1G9TKT6"/>